<dbReference type="EMBL" id="AE014184">
    <property type="protein sequence ID" value="AAO44904.1"/>
    <property type="molecule type" value="Genomic_DNA"/>
</dbReference>
<dbReference type="Proteomes" id="UP000002200">
    <property type="component" value="Chromosome"/>
</dbReference>
<keyword evidence="4" id="KW-0255">Endonuclease</keyword>
<dbReference type="eggNOG" id="COG0594">
    <property type="taxonomic scope" value="Bacteria"/>
</dbReference>
<dbReference type="GO" id="GO:0030677">
    <property type="term" value="C:ribonuclease P complex"/>
    <property type="evidence" value="ECO:0007669"/>
    <property type="project" value="TreeGrafter"/>
</dbReference>
<gene>
    <name evidence="8" type="ordered locus">TWT_807</name>
</gene>
<keyword evidence="9" id="KW-1185">Reference proteome</keyword>
<accession>Q83FE0</accession>
<dbReference type="NCBIfam" id="TIGR00188">
    <property type="entry name" value="rnpA"/>
    <property type="match status" value="1"/>
</dbReference>
<keyword evidence="6" id="KW-0694">RNA-binding</keyword>
<evidence type="ECO:0000313" key="9">
    <source>
        <dbReference type="Proteomes" id="UP000002200"/>
    </source>
</evidence>
<protein>
    <recommendedName>
        <fullName evidence="7">Ribonuclease P protein component</fullName>
        <ecNumber evidence="7">3.1.26.5</ecNumber>
    </recommendedName>
</protein>
<sequence>MICNLSGKKNFSRVFRQGRKINCEVMAVYVLFSEEKKLFVGFVIPKKIGCAVVRNRIRRRIRSLVVELFRRQPEGLMGASLIFRVFPKSRPIGFRELCKDFERVKKRMGIDA</sequence>
<dbReference type="AlphaFoldDB" id="Q83FE0"/>
<evidence type="ECO:0000256" key="4">
    <source>
        <dbReference type="ARBA" id="ARBA00022759"/>
    </source>
</evidence>
<keyword evidence="5" id="KW-0378">Hydrolase</keyword>
<dbReference type="OrthoDB" id="196964at2"/>
<dbReference type="InterPro" id="IPR014721">
    <property type="entry name" value="Ribsml_uS5_D2-typ_fold_subgr"/>
</dbReference>
<proteinExistence type="predicted"/>
<organism evidence="8 9">
    <name type="scientific">Tropheryma whipplei (strain Twist)</name>
    <name type="common">Whipple's bacillus</name>
    <dbReference type="NCBI Taxonomy" id="203267"/>
    <lineage>
        <taxon>Bacteria</taxon>
        <taxon>Bacillati</taxon>
        <taxon>Actinomycetota</taxon>
        <taxon>Actinomycetes</taxon>
        <taxon>Micrococcales</taxon>
        <taxon>Tropherymataceae</taxon>
        <taxon>Tropheryma</taxon>
    </lineage>
</organism>
<dbReference type="HOGENOM" id="CLU_117179_9_0_11"/>
<evidence type="ECO:0000256" key="7">
    <source>
        <dbReference type="NCBIfam" id="TIGR00188"/>
    </source>
</evidence>
<dbReference type="Gene3D" id="3.30.230.10">
    <property type="match status" value="1"/>
</dbReference>
<evidence type="ECO:0000256" key="3">
    <source>
        <dbReference type="ARBA" id="ARBA00022722"/>
    </source>
</evidence>
<reference evidence="8 9" key="1">
    <citation type="journal article" date="2003" name="Genome Res.">
        <title>Tropheryma whipplei twist: a human pathogenic Actinobacteria with a reduced genome.</title>
        <authorList>
            <person name="Raoult D."/>
            <person name="Ogata H."/>
            <person name="Audic S."/>
            <person name="Robert C."/>
            <person name="Suhre K."/>
            <person name="Drancourt M."/>
            <person name="Claverie J.-M."/>
        </authorList>
    </citation>
    <scope>NUCLEOTIDE SEQUENCE [LARGE SCALE GENOMIC DNA]</scope>
    <source>
        <strain evidence="8 9">Twist</strain>
    </source>
</reference>
<evidence type="ECO:0000256" key="6">
    <source>
        <dbReference type="ARBA" id="ARBA00022884"/>
    </source>
</evidence>
<evidence type="ECO:0000256" key="1">
    <source>
        <dbReference type="ARBA" id="ARBA00002663"/>
    </source>
</evidence>
<dbReference type="RefSeq" id="WP_011102797.1">
    <property type="nucleotide sequence ID" value="NC_004572.3"/>
</dbReference>
<dbReference type="GO" id="GO:0004526">
    <property type="term" value="F:ribonuclease P activity"/>
    <property type="evidence" value="ECO:0007669"/>
    <property type="project" value="UniProtKB-UniRule"/>
</dbReference>
<name>Q83FE0_TROWT</name>
<dbReference type="InterPro" id="IPR020568">
    <property type="entry name" value="Ribosomal_Su5_D2-typ_SF"/>
</dbReference>
<dbReference type="Pfam" id="PF00825">
    <property type="entry name" value="Ribonuclease_P"/>
    <property type="match status" value="1"/>
</dbReference>
<keyword evidence="3" id="KW-0540">Nuclease</keyword>
<dbReference type="GO" id="GO:0000049">
    <property type="term" value="F:tRNA binding"/>
    <property type="evidence" value="ECO:0007669"/>
    <property type="project" value="InterPro"/>
</dbReference>
<dbReference type="SUPFAM" id="SSF54211">
    <property type="entry name" value="Ribosomal protein S5 domain 2-like"/>
    <property type="match status" value="1"/>
</dbReference>
<evidence type="ECO:0000256" key="2">
    <source>
        <dbReference type="ARBA" id="ARBA00022694"/>
    </source>
</evidence>
<comment type="function">
    <text evidence="1">RNaseP catalyzes the removal of the 5'-leader sequence from pre-tRNA to produce the mature 5'-terminus. It can also cleave other RNA substrates such as 4.5S RNA. The protein component plays an auxiliary but essential role in vivo by binding to the 5'-leader sequence and broadening the substrate specificity of the ribozyme.</text>
</comment>
<evidence type="ECO:0000256" key="5">
    <source>
        <dbReference type="ARBA" id="ARBA00022801"/>
    </source>
</evidence>
<dbReference type="KEGG" id="twh:TWT_807"/>
<dbReference type="PANTHER" id="PTHR33992">
    <property type="entry name" value="RIBONUCLEASE P PROTEIN COMPONENT"/>
    <property type="match status" value="1"/>
</dbReference>
<keyword evidence="2" id="KW-0819">tRNA processing</keyword>
<dbReference type="PROSITE" id="PS00648">
    <property type="entry name" value="RIBONUCLEASE_P"/>
    <property type="match status" value="1"/>
</dbReference>
<evidence type="ECO:0000313" key="8">
    <source>
        <dbReference type="EMBL" id="AAO44904.1"/>
    </source>
</evidence>
<dbReference type="GO" id="GO:0042781">
    <property type="term" value="F:3'-tRNA processing endoribonuclease activity"/>
    <property type="evidence" value="ECO:0007669"/>
    <property type="project" value="TreeGrafter"/>
</dbReference>
<dbReference type="EC" id="3.1.26.5" evidence="7"/>
<dbReference type="InterPro" id="IPR020539">
    <property type="entry name" value="RNase_P_CS"/>
</dbReference>
<dbReference type="InterPro" id="IPR000100">
    <property type="entry name" value="RNase_P"/>
</dbReference>
<dbReference type="PANTHER" id="PTHR33992:SF1">
    <property type="entry name" value="RIBONUCLEASE P PROTEIN COMPONENT"/>
    <property type="match status" value="1"/>
</dbReference>
<dbReference type="STRING" id="203267.TWT_807"/>